<keyword evidence="2 9" id="KW-0028">Amino-acid biosynthesis</keyword>
<evidence type="ECO:0000256" key="7">
    <source>
        <dbReference type="ARBA" id="ARBA00052328"/>
    </source>
</evidence>
<evidence type="ECO:0000256" key="6">
    <source>
        <dbReference type="ARBA" id="ARBA00023141"/>
    </source>
</evidence>
<comment type="caution">
    <text evidence="12">The sequence shown here is derived from an EMBL/GenBank/DDBJ whole genome shotgun (WGS) entry which is preliminary data.</text>
</comment>
<keyword evidence="5 9" id="KW-0822">Tryptophan biosynthesis</keyword>
<comment type="pathway">
    <text evidence="1 9">Amino-acid biosynthesis; L-tryptophan biosynthesis; L-tryptophan from chorismate: step 2/5.</text>
</comment>
<dbReference type="GO" id="GO:0004048">
    <property type="term" value="F:anthranilate phosphoribosyltransferase activity"/>
    <property type="evidence" value="ECO:0007669"/>
    <property type="project" value="UniProtKB-UniRule"/>
</dbReference>
<keyword evidence="13" id="KW-1185">Reference proteome</keyword>
<evidence type="ECO:0000313" key="13">
    <source>
        <dbReference type="Proteomes" id="UP000470875"/>
    </source>
</evidence>
<dbReference type="GO" id="GO:0005829">
    <property type="term" value="C:cytosol"/>
    <property type="evidence" value="ECO:0007669"/>
    <property type="project" value="TreeGrafter"/>
</dbReference>
<dbReference type="SUPFAM" id="SSF52418">
    <property type="entry name" value="Nucleoside phosphorylase/phosphoribosyltransferase catalytic domain"/>
    <property type="match status" value="1"/>
</dbReference>
<evidence type="ECO:0000259" key="11">
    <source>
        <dbReference type="Pfam" id="PF02885"/>
    </source>
</evidence>
<evidence type="ECO:0000256" key="2">
    <source>
        <dbReference type="ARBA" id="ARBA00022605"/>
    </source>
</evidence>
<comment type="catalytic activity">
    <reaction evidence="7 9">
        <text>N-(5-phospho-beta-D-ribosyl)anthranilate + diphosphate = 5-phospho-alpha-D-ribose 1-diphosphate + anthranilate</text>
        <dbReference type="Rhea" id="RHEA:11768"/>
        <dbReference type="ChEBI" id="CHEBI:16567"/>
        <dbReference type="ChEBI" id="CHEBI:18277"/>
        <dbReference type="ChEBI" id="CHEBI:33019"/>
        <dbReference type="ChEBI" id="CHEBI:58017"/>
        <dbReference type="EC" id="2.4.2.18"/>
    </reaction>
</comment>
<dbReference type="HAMAP" id="MF_00211">
    <property type="entry name" value="TrpD"/>
    <property type="match status" value="1"/>
</dbReference>
<dbReference type="Pfam" id="PF00591">
    <property type="entry name" value="Glycos_transf_3"/>
    <property type="match status" value="1"/>
</dbReference>
<feature type="binding site" evidence="9">
    <location>
        <position position="112"/>
    </location>
    <ligand>
        <name>anthranilate</name>
        <dbReference type="ChEBI" id="CHEBI:16567"/>
        <label>1</label>
    </ligand>
</feature>
<feature type="binding site" evidence="9">
    <location>
        <begin position="109"/>
        <end position="117"/>
    </location>
    <ligand>
        <name>5-phospho-alpha-D-ribose 1-diphosphate</name>
        <dbReference type="ChEBI" id="CHEBI:58017"/>
    </ligand>
</feature>
<keyword evidence="3 9" id="KW-0328">Glycosyltransferase</keyword>
<dbReference type="GO" id="GO:0000162">
    <property type="term" value="P:L-tryptophan biosynthetic process"/>
    <property type="evidence" value="ECO:0007669"/>
    <property type="project" value="UniProtKB-UniRule"/>
</dbReference>
<dbReference type="Gene3D" id="3.40.1030.10">
    <property type="entry name" value="Nucleoside phosphorylase/phosphoribosyltransferase catalytic domain"/>
    <property type="match status" value="1"/>
</dbReference>
<dbReference type="RefSeq" id="WP_154545570.1">
    <property type="nucleotide sequence ID" value="NZ_VULO01000010.1"/>
</dbReference>
<proteinExistence type="inferred from homology"/>
<evidence type="ECO:0000256" key="1">
    <source>
        <dbReference type="ARBA" id="ARBA00004907"/>
    </source>
</evidence>
<feature type="binding site" evidence="9">
    <location>
        <position position="81"/>
    </location>
    <ligand>
        <name>5-phospho-alpha-D-ribose 1-diphosphate</name>
        <dbReference type="ChEBI" id="CHEBI:58017"/>
    </ligand>
</feature>
<feature type="binding site" evidence="9">
    <location>
        <position position="167"/>
    </location>
    <ligand>
        <name>anthranilate</name>
        <dbReference type="ChEBI" id="CHEBI:16567"/>
        <label>2</label>
    </ligand>
</feature>
<feature type="binding site" evidence="9">
    <location>
        <position position="89"/>
    </location>
    <ligand>
        <name>5-phospho-alpha-D-ribose 1-diphosphate</name>
        <dbReference type="ChEBI" id="CHEBI:58017"/>
    </ligand>
</feature>
<evidence type="ECO:0000256" key="5">
    <source>
        <dbReference type="ARBA" id="ARBA00022822"/>
    </source>
</evidence>
<evidence type="ECO:0000256" key="9">
    <source>
        <dbReference type="HAMAP-Rule" id="MF_00211"/>
    </source>
</evidence>
<feature type="binding site" evidence="9">
    <location>
        <position position="226"/>
    </location>
    <ligand>
        <name>Mg(2+)</name>
        <dbReference type="ChEBI" id="CHEBI:18420"/>
        <label>2</label>
    </ligand>
</feature>
<comment type="similarity">
    <text evidence="8">In the C-terminal section; belongs to the anthranilate phosphoribosyltransferase family.</text>
</comment>
<dbReference type="InterPro" id="IPR000312">
    <property type="entry name" value="Glycosyl_Trfase_fam3"/>
</dbReference>
<dbReference type="EMBL" id="VULO01000010">
    <property type="protein sequence ID" value="MSS84847.1"/>
    <property type="molecule type" value="Genomic_DNA"/>
</dbReference>
<reference evidence="12 13" key="1">
    <citation type="submission" date="2019-08" db="EMBL/GenBank/DDBJ databases">
        <title>In-depth cultivation of the pig gut microbiome towards novel bacterial diversity and tailored functional studies.</title>
        <authorList>
            <person name="Wylensek D."/>
            <person name="Hitch T.C.A."/>
            <person name="Clavel T."/>
        </authorList>
    </citation>
    <scope>NUCLEOTIDE SEQUENCE [LARGE SCALE GENOMIC DNA]</scope>
    <source>
        <strain evidence="12 13">WB03_NA08</strain>
    </source>
</reference>
<dbReference type="Proteomes" id="UP000470875">
    <property type="component" value="Unassembled WGS sequence"/>
</dbReference>
<feature type="binding site" evidence="9">
    <location>
        <begin position="91"/>
        <end position="94"/>
    </location>
    <ligand>
        <name>5-phospho-alpha-D-ribose 1-diphosphate</name>
        <dbReference type="ChEBI" id="CHEBI:58017"/>
    </ligand>
</feature>
<dbReference type="PANTHER" id="PTHR43285">
    <property type="entry name" value="ANTHRANILATE PHOSPHORIBOSYLTRANSFERASE"/>
    <property type="match status" value="1"/>
</dbReference>
<feature type="binding site" evidence="9">
    <location>
        <position position="227"/>
    </location>
    <ligand>
        <name>Mg(2+)</name>
        <dbReference type="ChEBI" id="CHEBI:18420"/>
        <label>1</label>
    </ligand>
</feature>
<dbReference type="PANTHER" id="PTHR43285:SF2">
    <property type="entry name" value="ANTHRANILATE PHOSPHORIBOSYLTRANSFERASE"/>
    <property type="match status" value="1"/>
</dbReference>
<dbReference type="Pfam" id="PF02885">
    <property type="entry name" value="Glycos_trans_3N"/>
    <property type="match status" value="1"/>
</dbReference>
<feature type="binding site" evidence="9">
    <location>
        <begin position="84"/>
        <end position="85"/>
    </location>
    <ligand>
        <name>5-phospho-alpha-D-ribose 1-diphosphate</name>
        <dbReference type="ChEBI" id="CHEBI:58017"/>
    </ligand>
</feature>
<dbReference type="FunFam" id="3.40.1030.10:FF:000002">
    <property type="entry name" value="Anthranilate phosphoribosyltransferase"/>
    <property type="match status" value="1"/>
</dbReference>
<sequence length="345" mass="36215">MSNWEELAPRLAAGDQLDYTATHSLMGQIMDGELGEIRLASFLSMLAMRGIATDELHGLADAMRERARRVNLPTEVVDIVGTGGDQAHTVNISTMAAIVIAATGVPVVKHGNRASTSSSGSADVLEALGVNLQLTPEQLSESFNDTKIAFLFANNFHPSMRHAAGVRKSLGFPTIFNVLGPLTNPAQPVASAVGVSREDLAPLVAGVFARRGNRALVFRGVERGLDEITTIEPTAVWVVHEGEVHHQIIDPANILGVPHATLSDLAGGTPQDNAQVARDVFSGRTGPIADAVVLNAAAGMVAYSAEALTKPLEESLKEAVSLARAAIADGKATAALDTWISVTQN</sequence>
<feature type="binding site" evidence="9">
    <location>
        <position position="93"/>
    </location>
    <ligand>
        <name>Mg(2+)</name>
        <dbReference type="ChEBI" id="CHEBI:18420"/>
        <label>1</label>
    </ligand>
</feature>
<protein>
    <recommendedName>
        <fullName evidence="9">Anthranilate phosphoribosyltransferase</fullName>
        <ecNumber evidence="9">2.4.2.18</ecNumber>
    </recommendedName>
</protein>
<evidence type="ECO:0000256" key="8">
    <source>
        <dbReference type="ARBA" id="ARBA00061188"/>
    </source>
</evidence>
<feature type="binding site" evidence="9">
    <location>
        <position position="227"/>
    </location>
    <ligand>
        <name>Mg(2+)</name>
        <dbReference type="ChEBI" id="CHEBI:18420"/>
        <label>2</label>
    </ligand>
</feature>
<comment type="cofactor">
    <cofactor evidence="9">
        <name>Mg(2+)</name>
        <dbReference type="ChEBI" id="CHEBI:18420"/>
    </cofactor>
    <text evidence="9">Binds 2 magnesium ions per monomer.</text>
</comment>
<gene>
    <name evidence="9 12" type="primary">trpD</name>
    <name evidence="12" type="ORF">FYJ24_08735</name>
</gene>
<dbReference type="InterPro" id="IPR005940">
    <property type="entry name" value="Anthranilate_Pribosyl_Tfrase"/>
</dbReference>
<feature type="domain" description="Glycosyl transferase family 3 N-terminal" evidence="11">
    <location>
        <begin position="10"/>
        <end position="67"/>
    </location>
</feature>
<dbReference type="EC" id="2.4.2.18" evidence="9"/>
<comment type="caution">
    <text evidence="9">Lacks conserved residue(s) required for the propagation of feature annotation.</text>
</comment>
<comment type="function">
    <text evidence="9">Catalyzes the transfer of the phosphoribosyl group of 5-phosphorylribose-1-pyrophosphate (PRPP) to anthranilate to yield N-(5'-phosphoribosyl)-anthranilate (PRA).</text>
</comment>
<dbReference type="InterPro" id="IPR035902">
    <property type="entry name" value="Nuc_phospho_transferase"/>
</dbReference>
<dbReference type="Gene3D" id="1.20.970.10">
    <property type="entry name" value="Transferase, Pyrimidine Nucleoside Phosphorylase, Chain C"/>
    <property type="match status" value="1"/>
</dbReference>
<feature type="binding site" evidence="9">
    <location>
        <position position="121"/>
    </location>
    <ligand>
        <name>5-phospho-alpha-D-ribose 1-diphosphate</name>
        <dbReference type="ChEBI" id="CHEBI:58017"/>
    </ligand>
</feature>
<dbReference type="InterPro" id="IPR017459">
    <property type="entry name" value="Glycosyl_Trfase_fam3_N_dom"/>
</dbReference>
<keyword evidence="6 9" id="KW-0057">Aromatic amino acid biosynthesis</keyword>
<keyword evidence="4 9" id="KW-0808">Transferase</keyword>
<dbReference type="UniPathway" id="UPA00035">
    <property type="reaction ID" value="UER00041"/>
</dbReference>
<dbReference type="SUPFAM" id="SSF47648">
    <property type="entry name" value="Nucleoside phosphorylase/phosphoribosyltransferase N-terminal domain"/>
    <property type="match status" value="1"/>
</dbReference>
<dbReference type="AlphaFoldDB" id="A0A6N7VST1"/>
<comment type="similarity">
    <text evidence="9">Belongs to the anthranilate phosphoribosyltransferase family.</text>
</comment>
<keyword evidence="9" id="KW-0479">Metal-binding</keyword>
<dbReference type="GO" id="GO:0000287">
    <property type="term" value="F:magnesium ion binding"/>
    <property type="evidence" value="ECO:0007669"/>
    <property type="project" value="UniProtKB-UniRule"/>
</dbReference>
<comment type="subunit">
    <text evidence="9">Homodimer.</text>
</comment>
<keyword evidence="9" id="KW-0460">Magnesium</keyword>
<evidence type="ECO:0000313" key="12">
    <source>
        <dbReference type="EMBL" id="MSS84847.1"/>
    </source>
</evidence>
<evidence type="ECO:0000259" key="10">
    <source>
        <dbReference type="Pfam" id="PF00591"/>
    </source>
</evidence>
<accession>A0A6N7VST1</accession>
<feature type="binding site" evidence="9">
    <location>
        <position position="81"/>
    </location>
    <ligand>
        <name>anthranilate</name>
        <dbReference type="ChEBI" id="CHEBI:16567"/>
        <label>1</label>
    </ligand>
</feature>
<dbReference type="NCBIfam" id="TIGR01245">
    <property type="entry name" value="trpD"/>
    <property type="match status" value="1"/>
</dbReference>
<name>A0A6N7VST1_9ACTO</name>
<evidence type="ECO:0000256" key="3">
    <source>
        <dbReference type="ARBA" id="ARBA00022676"/>
    </source>
</evidence>
<feature type="domain" description="Glycosyl transferase family 3" evidence="10">
    <location>
        <begin position="75"/>
        <end position="332"/>
    </location>
</feature>
<dbReference type="InterPro" id="IPR036320">
    <property type="entry name" value="Glycosyl_Trfase_fam3_N_dom_sf"/>
</dbReference>
<organism evidence="12 13">
    <name type="scientific">Scrofimicrobium canadense</name>
    <dbReference type="NCBI Taxonomy" id="2652290"/>
    <lineage>
        <taxon>Bacteria</taxon>
        <taxon>Bacillati</taxon>
        <taxon>Actinomycetota</taxon>
        <taxon>Actinomycetes</taxon>
        <taxon>Actinomycetales</taxon>
        <taxon>Actinomycetaceae</taxon>
        <taxon>Scrofimicrobium</taxon>
    </lineage>
</organism>
<evidence type="ECO:0000256" key="4">
    <source>
        <dbReference type="ARBA" id="ARBA00022679"/>
    </source>
</evidence>